<sequence>RHTRNGVSLGEEMIYFADPKALLPLMDRKGIVAMINLTGGVGSGLEQTIARFEHAAPGRFYTMTEPSLHLFDRPDYPKLQADALARARDAGACGLKVLKTLGLYLREHIDGGPLVTLDDMRFDPMWDACGALQMPVFIHTADPIAFFQPIDGKNERYEELARHPDWSFCGAGYPSHAALILARERVIARHPKTTFVLMHVGSQAYDLDAVDVLMTQHANVLADISARINELGRQPRRSHAFIKKFQDRILFGTDAVPPPYGNDVPQQ</sequence>
<feature type="non-terminal residue" evidence="3">
    <location>
        <position position="267"/>
    </location>
</feature>
<dbReference type="Pfam" id="PF04909">
    <property type="entry name" value="Amidohydro_2"/>
    <property type="match status" value="1"/>
</dbReference>
<reference evidence="3" key="1">
    <citation type="submission" date="2013-08" db="EMBL/GenBank/DDBJ databases">
        <authorList>
            <person name="Mendez C."/>
            <person name="Richter M."/>
            <person name="Ferrer M."/>
            <person name="Sanchez J."/>
        </authorList>
    </citation>
    <scope>NUCLEOTIDE SEQUENCE</scope>
</reference>
<reference evidence="3" key="2">
    <citation type="journal article" date="2014" name="ISME J.">
        <title>Microbial stratification in low pH oxic and suboxic macroscopic growths along an acid mine drainage.</title>
        <authorList>
            <person name="Mendez-Garcia C."/>
            <person name="Mesa V."/>
            <person name="Sprenger R.R."/>
            <person name="Richter M."/>
            <person name="Diez M.S."/>
            <person name="Solano J."/>
            <person name="Bargiela R."/>
            <person name="Golyshina O.V."/>
            <person name="Manteca A."/>
            <person name="Ramos J.L."/>
            <person name="Gallego J.R."/>
            <person name="Llorente I."/>
            <person name="Martins Dos Santos V.A."/>
            <person name="Jensen O.N."/>
            <person name="Pelaez A.I."/>
            <person name="Sanchez J."/>
            <person name="Ferrer M."/>
        </authorList>
    </citation>
    <scope>NUCLEOTIDE SEQUENCE</scope>
</reference>
<feature type="non-terminal residue" evidence="3">
    <location>
        <position position="1"/>
    </location>
</feature>
<dbReference type="Gene3D" id="3.20.20.140">
    <property type="entry name" value="Metal-dependent hydrolases"/>
    <property type="match status" value="1"/>
</dbReference>
<feature type="domain" description="Amidohydrolase-related" evidence="2">
    <location>
        <begin position="17"/>
        <end position="265"/>
    </location>
</feature>
<keyword evidence="1" id="KW-0456">Lyase</keyword>
<dbReference type="GO" id="GO:0016831">
    <property type="term" value="F:carboxy-lyase activity"/>
    <property type="evidence" value="ECO:0007669"/>
    <property type="project" value="InterPro"/>
</dbReference>
<proteinExistence type="predicted"/>
<dbReference type="InterPro" id="IPR006680">
    <property type="entry name" value="Amidohydro-rel"/>
</dbReference>
<organism evidence="3">
    <name type="scientific">mine drainage metagenome</name>
    <dbReference type="NCBI Taxonomy" id="410659"/>
    <lineage>
        <taxon>unclassified sequences</taxon>
        <taxon>metagenomes</taxon>
        <taxon>ecological metagenomes</taxon>
    </lineage>
</organism>
<dbReference type="PANTHER" id="PTHR21240:SF28">
    <property type="entry name" value="ISO-OROTATE DECARBOXYLASE (EUROFUNG)"/>
    <property type="match status" value="1"/>
</dbReference>
<evidence type="ECO:0000313" key="3">
    <source>
        <dbReference type="EMBL" id="EQD47981.1"/>
    </source>
</evidence>
<dbReference type="EMBL" id="AUZX01010454">
    <property type="protein sequence ID" value="EQD47981.1"/>
    <property type="molecule type" value="Genomic_DNA"/>
</dbReference>
<dbReference type="PANTHER" id="PTHR21240">
    <property type="entry name" value="2-AMINO-3-CARBOXYLMUCONATE-6-SEMIALDEHYDE DECARBOXYLASE"/>
    <property type="match status" value="1"/>
</dbReference>
<accession>T0ZI44</accession>
<comment type="caution">
    <text evidence="3">The sequence shown here is derived from an EMBL/GenBank/DDBJ whole genome shotgun (WGS) entry which is preliminary data.</text>
</comment>
<protein>
    <submittedName>
        <fullName evidence="3">Amidohydrolase 2</fullName>
    </submittedName>
</protein>
<dbReference type="GO" id="GO:0005737">
    <property type="term" value="C:cytoplasm"/>
    <property type="evidence" value="ECO:0007669"/>
    <property type="project" value="TreeGrafter"/>
</dbReference>
<name>T0ZI44_9ZZZZ</name>
<evidence type="ECO:0000256" key="1">
    <source>
        <dbReference type="ARBA" id="ARBA00023239"/>
    </source>
</evidence>
<dbReference type="InterPro" id="IPR032466">
    <property type="entry name" value="Metal_Hydrolase"/>
</dbReference>
<dbReference type="AlphaFoldDB" id="T0ZI44"/>
<gene>
    <name evidence="3" type="ORF">B1A_14245</name>
</gene>
<dbReference type="GO" id="GO:0016787">
    <property type="term" value="F:hydrolase activity"/>
    <property type="evidence" value="ECO:0007669"/>
    <property type="project" value="UniProtKB-KW"/>
</dbReference>
<evidence type="ECO:0000259" key="2">
    <source>
        <dbReference type="Pfam" id="PF04909"/>
    </source>
</evidence>
<dbReference type="SUPFAM" id="SSF51556">
    <property type="entry name" value="Metallo-dependent hydrolases"/>
    <property type="match status" value="1"/>
</dbReference>
<dbReference type="InterPro" id="IPR032465">
    <property type="entry name" value="ACMSD"/>
</dbReference>
<keyword evidence="3" id="KW-0378">Hydrolase</keyword>
<dbReference type="GO" id="GO:0019748">
    <property type="term" value="P:secondary metabolic process"/>
    <property type="evidence" value="ECO:0007669"/>
    <property type="project" value="TreeGrafter"/>
</dbReference>